<evidence type="ECO:0000313" key="11">
    <source>
        <dbReference type="Proteomes" id="UP001054902"/>
    </source>
</evidence>
<comment type="caution">
    <text evidence="10">The sequence shown here is derived from an EMBL/GenBank/DDBJ whole genome shotgun (WGS) entry which is preliminary data.</text>
</comment>
<dbReference type="PROSITE" id="PS00107">
    <property type="entry name" value="PROTEIN_KINASE_ATP"/>
    <property type="match status" value="1"/>
</dbReference>
<reference evidence="10 11" key="1">
    <citation type="journal article" date="2021" name="Sci. Rep.">
        <title>The genome of the diatom Chaetoceros tenuissimus carries an ancient integrated fragment of an extant virus.</title>
        <authorList>
            <person name="Hongo Y."/>
            <person name="Kimura K."/>
            <person name="Takaki Y."/>
            <person name="Yoshida Y."/>
            <person name="Baba S."/>
            <person name="Kobayashi G."/>
            <person name="Nagasaki K."/>
            <person name="Hano T."/>
            <person name="Tomaru Y."/>
        </authorList>
    </citation>
    <scope>NUCLEOTIDE SEQUENCE [LARGE SCALE GENOMIC DNA]</scope>
    <source>
        <strain evidence="10 11">NIES-3715</strain>
    </source>
</reference>
<keyword evidence="3" id="KW-0808">Transferase</keyword>
<evidence type="ECO:0000259" key="9">
    <source>
        <dbReference type="PROSITE" id="PS50011"/>
    </source>
</evidence>
<keyword evidence="1" id="KW-0723">Serine/threonine-protein kinase</keyword>
<evidence type="ECO:0000256" key="4">
    <source>
        <dbReference type="ARBA" id="ARBA00022741"/>
    </source>
</evidence>
<sequence length="632" mass="72819">MGTALSKANCKKIQKRPKVDPLRIKLERKGSSSFLEFVKDLNVLWKSSDTSKRSKFVATLLSNSFFFLLTNEKERTFENYFTVTSTKDKIEFAHGERDESEQMLKWITPKDFEIQGLLGTGGFGSVFKAKRKTTGLVYALKVQPMESMAKAARSSGQKIEDETLVHMERTVLATCRGHPFIISLEYAFHDDFYAVLGLEYISGGTLSQLISQSPERRLPFALSKTYVAEIVLALNFMHKKGIIYRDLKPSNILISLDGHLKLTDFGLAGSMVKSGNIERKHSLTSHDSFSRQMDPSLVAEMARSRPDEPTANTDEILSEESSVEEVSNSSSTDECNGINFNEDTGKIRSNVKWVRRRTVCGTAGYRPPEQVQERFLDYNSRNGYDERADWFSLGVCCYTMLTGRRPFPTKKELLMSDSQRKIMSTSRQNFPSQLDDNIMIKVMNDAEFQCLMFEVEYPSYFFCDPNARIFIEALLSRDPESRPRYNGIISHPWMKDVVFDSKEVMKREIPTWVTDYTYYHSLEEDEASRNLLARRGVQRRRTLSHFVEDLCSECYASQDPIYAENYEMKWTTKARPKTVKLFRHWNFLSKDAIRVELISLEATSTDKSISEKLRSMYSFRKRRTEKDCSNNT</sequence>
<dbReference type="GO" id="GO:0005524">
    <property type="term" value="F:ATP binding"/>
    <property type="evidence" value="ECO:0007669"/>
    <property type="project" value="UniProtKB-UniRule"/>
</dbReference>
<dbReference type="EMBL" id="BLLK01000058">
    <property type="protein sequence ID" value="GFH57780.1"/>
    <property type="molecule type" value="Genomic_DNA"/>
</dbReference>
<gene>
    <name evidence="10" type="ORF">CTEN210_14256</name>
</gene>
<keyword evidence="2" id="KW-0597">Phosphoprotein</keyword>
<dbReference type="PROSITE" id="PS00108">
    <property type="entry name" value="PROTEIN_KINASE_ST"/>
    <property type="match status" value="1"/>
</dbReference>
<keyword evidence="6 7" id="KW-0067">ATP-binding</keyword>
<dbReference type="PROSITE" id="PS50011">
    <property type="entry name" value="PROTEIN_KINASE_DOM"/>
    <property type="match status" value="1"/>
</dbReference>
<dbReference type="Proteomes" id="UP001054902">
    <property type="component" value="Unassembled WGS sequence"/>
</dbReference>
<dbReference type="PANTHER" id="PTHR24351">
    <property type="entry name" value="RIBOSOMAL PROTEIN S6 KINASE"/>
    <property type="match status" value="1"/>
</dbReference>
<dbReference type="SUPFAM" id="SSF56112">
    <property type="entry name" value="Protein kinase-like (PK-like)"/>
    <property type="match status" value="1"/>
</dbReference>
<proteinExistence type="predicted"/>
<organism evidence="10 11">
    <name type="scientific">Chaetoceros tenuissimus</name>
    <dbReference type="NCBI Taxonomy" id="426638"/>
    <lineage>
        <taxon>Eukaryota</taxon>
        <taxon>Sar</taxon>
        <taxon>Stramenopiles</taxon>
        <taxon>Ochrophyta</taxon>
        <taxon>Bacillariophyta</taxon>
        <taxon>Coscinodiscophyceae</taxon>
        <taxon>Chaetocerotophycidae</taxon>
        <taxon>Chaetocerotales</taxon>
        <taxon>Chaetocerotaceae</taxon>
        <taxon>Chaetoceros</taxon>
    </lineage>
</organism>
<evidence type="ECO:0000256" key="5">
    <source>
        <dbReference type="ARBA" id="ARBA00022777"/>
    </source>
</evidence>
<evidence type="ECO:0000256" key="1">
    <source>
        <dbReference type="ARBA" id="ARBA00022527"/>
    </source>
</evidence>
<dbReference type="InterPro" id="IPR008271">
    <property type="entry name" value="Ser/Thr_kinase_AS"/>
</dbReference>
<keyword evidence="11" id="KW-1185">Reference proteome</keyword>
<evidence type="ECO:0000313" key="10">
    <source>
        <dbReference type="EMBL" id="GFH57780.1"/>
    </source>
</evidence>
<dbReference type="InterPro" id="IPR017441">
    <property type="entry name" value="Protein_kinase_ATP_BS"/>
</dbReference>
<name>A0AAD3D6Q8_9STRA</name>
<dbReference type="Pfam" id="PF00069">
    <property type="entry name" value="Pkinase"/>
    <property type="match status" value="2"/>
</dbReference>
<feature type="region of interest" description="Disordered" evidence="8">
    <location>
        <begin position="301"/>
        <end position="337"/>
    </location>
</feature>
<feature type="domain" description="Protein kinase" evidence="9">
    <location>
        <begin position="112"/>
        <end position="494"/>
    </location>
</feature>
<dbReference type="AlphaFoldDB" id="A0AAD3D6Q8"/>
<dbReference type="InterPro" id="IPR011009">
    <property type="entry name" value="Kinase-like_dom_sf"/>
</dbReference>
<keyword evidence="4 7" id="KW-0547">Nucleotide-binding</keyword>
<evidence type="ECO:0000256" key="7">
    <source>
        <dbReference type="PROSITE-ProRule" id="PRU10141"/>
    </source>
</evidence>
<dbReference type="InterPro" id="IPR000719">
    <property type="entry name" value="Prot_kinase_dom"/>
</dbReference>
<feature type="binding site" evidence="7">
    <location>
        <position position="141"/>
    </location>
    <ligand>
        <name>ATP</name>
        <dbReference type="ChEBI" id="CHEBI:30616"/>
    </ligand>
</feature>
<dbReference type="Gene3D" id="3.30.200.20">
    <property type="entry name" value="Phosphorylase Kinase, domain 1"/>
    <property type="match status" value="1"/>
</dbReference>
<accession>A0AAD3D6Q8</accession>
<dbReference type="GO" id="GO:0004674">
    <property type="term" value="F:protein serine/threonine kinase activity"/>
    <property type="evidence" value="ECO:0007669"/>
    <property type="project" value="UniProtKB-KW"/>
</dbReference>
<dbReference type="SMART" id="SM00220">
    <property type="entry name" value="S_TKc"/>
    <property type="match status" value="1"/>
</dbReference>
<evidence type="ECO:0000256" key="6">
    <source>
        <dbReference type="ARBA" id="ARBA00022840"/>
    </source>
</evidence>
<evidence type="ECO:0000256" key="3">
    <source>
        <dbReference type="ARBA" id="ARBA00022679"/>
    </source>
</evidence>
<dbReference type="Gene3D" id="1.10.510.10">
    <property type="entry name" value="Transferase(Phosphotransferase) domain 1"/>
    <property type="match status" value="2"/>
</dbReference>
<evidence type="ECO:0000256" key="8">
    <source>
        <dbReference type="SAM" id="MobiDB-lite"/>
    </source>
</evidence>
<evidence type="ECO:0000256" key="2">
    <source>
        <dbReference type="ARBA" id="ARBA00022553"/>
    </source>
</evidence>
<protein>
    <recommendedName>
        <fullName evidence="9">Protein kinase domain-containing protein</fullName>
    </recommendedName>
</protein>
<keyword evidence="5" id="KW-0418">Kinase</keyword>